<keyword evidence="9" id="KW-1185">Reference proteome</keyword>
<evidence type="ECO:0000256" key="2">
    <source>
        <dbReference type="ARBA" id="ARBA00022737"/>
    </source>
</evidence>
<dbReference type="PANTHER" id="PTHR13555:SF68">
    <property type="entry name" value="ZINC FINGER PROTEIN 474"/>
    <property type="match status" value="1"/>
</dbReference>
<dbReference type="InterPro" id="IPR026319">
    <property type="entry name" value="ZC2HC1A/B-like"/>
</dbReference>
<evidence type="ECO:0000313" key="9">
    <source>
        <dbReference type="Proteomes" id="UP001497497"/>
    </source>
</evidence>
<proteinExistence type="predicted"/>
<feature type="domain" description="C2HC/C3H-type" evidence="7">
    <location>
        <begin position="236"/>
        <end position="265"/>
    </location>
</feature>
<dbReference type="Gene3D" id="3.30.160.60">
    <property type="entry name" value="Classic Zinc Finger"/>
    <property type="match status" value="8"/>
</dbReference>
<feature type="domain" description="C2HC/C3H-type" evidence="7">
    <location>
        <begin position="307"/>
        <end position="336"/>
    </location>
</feature>
<dbReference type="FunFam" id="3.30.160.60:FF:001258">
    <property type="entry name" value="Uncharacterized protein TCIL3000_10_13860"/>
    <property type="match status" value="1"/>
</dbReference>
<feature type="region of interest" description="Disordered" evidence="6">
    <location>
        <begin position="336"/>
        <end position="368"/>
    </location>
</feature>
<sequence>MAHRPTVVCYICGREFGSKSISIHETQCIKKWNTENDKLPQAQRRPAPIKPQLLPAIGKSAGKSENERFNELAWQAAQANLAECDNCGRTFQPDRLAVHQRSCKPGKPLKPLRQNTNSSATNSDIKRPGTATLSSPTVLKLDETVDINQNEIASSTTSLSSQSVVSRPKSGKNSNRPLSAKGRTRPDLSVKKDQGELQINGHSKPGNTDTMSRQSTYTAPIQKGPPKPKRGPPGSNFVVCYICGRQFTKASIGIHEPQCLEKWKIENSKLPKEHRRPLPKKPEILKSGGTYDVEAANEAAWQASQANLVPCPNCGRTFNPDRLSVHLRACKPKAGSTIVQQSNNNSTASGTGPQTTKVTKPREESPQRGPRTVICYICGREFGTKSIGIHEPQCLDKWKTQNAQLPKEMRRPIPRKPEGLANGNLTRDQMNEAAWEASKAQLVPCQNCGRKFAPDRLVVHLRACKPKGGVVGGTSTGGGQNPPPSKPPPVMKRPPTIICYICGREFGSKSISIHEPQCLQKWHIENDKLPKAMRRPEPRKPEVRAVAGSKTGSYDTDALNEAAWQSAQANLCPCDNCGRTFLPDRLIVHQRSCRPKPPKAEA</sequence>
<evidence type="ECO:0000256" key="4">
    <source>
        <dbReference type="ARBA" id="ARBA00022833"/>
    </source>
</evidence>
<evidence type="ECO:0000256" key="3">
    <source>
        <dbReference type="ARBA" id="ARBA00022771"/>
    </source>
</evidence>
<feature type="region of interest" description="Disordered" evidence="6">
    <location>
        <begin position="101"/>
        <end position="137"/>
    </location>
</feature>
<feature type="compositionally biased region" description="Polar residues" evidence="6">
    <location>
        <begin position="113"/>
        <end position="123"/>
    </location>
</feature>
<reference evidence="8 9" key="1">
    <citation type="submission" date="2024-04" db="EMBL/GenBank/DDBJ databases">
        <authorList>
            <consortium name="Genoscope - CEA"/>
            <person name="William W."/>
        </authorList>
    </citation>
    <scope>NUCLEOTIDE SEQUENCE [LARGE SCALE GENOMIC DNA]</scope>
</reference>
<keyword evidence="1" id="KW-0479">Metal-binding</keyword>
<feature type="compositionally biased region" description="Basic and acidic residues" evidence="6">
    <location>
        <begin position="184"/>
        <end position="195"/>
    </location>
</feature>
<feature type="domain" description="C2HC/C3H-type" evidence="7">
    <location>
        <begin position="441"/>
        <end position="470"/>
    </location>
</feature>
<protein>
    <recommendedName>
        <fullName evidence="7">C2HC/C3H-type domain-containing protein</fullName>
    </recommendedName>
</protein>
<dbReference type="GO" id="GO:0008270">
    <property type="term" value="F:zinc ion binding"/>
    <property type="evidence" value="ECO:0007669"/>
    <property type="project" value="UniProtKB-KW"/>
</dbReference>
<feature type="region of interest" description="Disordered" evidence="6">
    <location>
        <begin position="469"/>
        <end position="491"/>
    </location>
</feature>
<evidence type="ECO:0000259" key="7">
    <source>
        <dbReference type="PROSITE" id="PS52027"/>
    </source>
</evidence>
<feature type="compositionally biased region" description="Gly residues" evidence="6">
    <location>
        <begin position="469"/>
        <end position="480"/>
    </location>
</feature>
<dbReference type="Proteomes" id="UP001497497">
    <property type="component" value="Unassembled WGS sequence"/>
</dbReference>
<evidence type="ECO:0000256" key="1">
    <source>
        <dbReference type="ARBA" id="ARBA00022723"/>
    </source>
</evidence>
<dbReference type="PANTHER" id="PTHR13555">
    <property type="entry name" value="C2H2 ZINC FINGER CGI-62-RELATED"/>
    <property type="match status" value="1"/>
</dbReference>
<accession>A0AAV2GXE4</accession>
<feature type="compositionally biased region" description="Low complexity" evidence="6">
    <location>
        <begin position="154"/>
        <end position="166"/>
    </location>
</feature>
<evidence type="ECO:0000256" key="5">
    <source>
        <dbReference type="PROSITE-ProRule" id="PRU01371"/>
    </source>
</evidence>
<name>A0AAV2GXE4_LYMST</name>
<keyword evidence="2" id="KW-0677">Repeat</keyword>
<feature type="compositionally biased region" description="Polar residues" evidence="6">
    <location>
        <begin position="205"/>
        <end position="219"/>
    </location>
</feature>
<comment type="caution">
    <text evidence="8">The sequence shown here is derived from an EMBL/GenBank/DDBJ whole genome shotgun (WGS) entry which is preliminary data.</text>
</comment>
<feature type="domain" description="C2HC/C3H-type" evidence="7">
    <location>
        <begin position="80"/>
        <end position="109"/>
    </location>
</feature>
<dbReference type="EMBL" id="CAXITT010000002">
    <property type="protein sequence ID" value="CAL1526110.1"/>
    <property type="molecule type" value="Genomic_DNA"/>
</dbReference>
<feature type="domain" description="C2HC/C3H-type" evidence="7">
    <location>
        <begin position="371"/>
        <end position="400"/>
    </location>
</feature>
<feature type="region of interest" description="Disordered" evidence="6">
    <location>
        <begin position="152"/>
        <end position="232"/>
    </location>
</feature>
<gene>
    <name evidence="8" type="ORF">GSLYS_00000287001</name>
</gene>
<feature type="domain" description="C2HC/C3H-type" evidence="7">
    <location>
        <begin position="570"/>
        <end position="599"/>
    </location>
</feature>
<evidence type="ECO:0000256" key="6">
    <source>
        <dbReference type="SAM" id="MobiDB-lite"/>
    </source>
</evidence>
<keyword evidence="4" id="KW-0862">Zinc</keyword>
<dbReference type="AlphaFoldDB" id="A0AAV2GXE4"/>
<keyword evidence="3 5" id="KW-0863">Zinc-finger</keyword>
<feature type="domain" description="C2HC/C3H-type" evidence="7">
    <location>
        <begin position="5"/>
        <end position="34"/>
    </location>
</feature>
<dbReference type="Pfam" id="PF13913">
    <property type="entry name" value="zf-C2HC_2"/>
    <property type="match status" value="8"/>
</dbReference>
<dbReference type="PROSITE" id="PS52027">
    <property type="entry name" value="ZF_C2HC_C3H"/>
    <property type="match status" value="8"/>
</dbReference>
<evidence type="ECO:0000313" key="8">
    <source>
        <dbReference type="EMBL" id="CAL1526110.1"/>
    </source>
</evidence>
<organism evidence="8 9">
    <name type="scientific">Lymnaea stagnalis</name>
    <name type="common">Great pond snail</name>
    <name type="synonym">Helix stagnalis</name>
    <dbReference type="NCBI Taxonomy" id="6523"/>
    <lineage>
        <taxon>Eukaryota</taxon>
        <taxon>Metazoa</taxon>
        <taxon>Spiralia</taxon>
        <taxon>Lophotrochozoa</taxon>
        <taxon>Mollusca</taxon>
        <taxon>Gastropoda</taxon>
        <taxon>Heterobranchia</taxon>
        <taxon>Euthyneura</taxon>
        <taxon>Panpulmonata</taxon>
        <taxon>Hygrophila</taxon>
        <taxon>Lymnaeoidea</taxon>
        <taxon>Lymnaeidae</taxon>
        <taxon>Lymnaea</taxon>
    </lineage>
</organism>
<feature type="compositionally biased region" description="Pro residues" evidence="6">
    <location>
        <begin position="481"/>
        <end position="491"/>
    </location>
</feature>
<dbReference type="InterPro" id="IPR049899">
    <property type="entry name" value="Znf_C2HC_C3H"/>
</dbReference>
<feature type="domain" description="C2HC/C3H-type" evidence="7">
    <location>
        <begin position="495"/>
        <end position="524"/>
    </location>
</feature>
<feature type="compositionally biased region" description="Polar residues" evidence="6">
    <location>
        <begin position="337"/>
        <end position="358"/>
    </location>
</feature>